<evidence type="ECO:0000313" key="2">
    <source>
        <dbReference type="EMBL" id="MCU6796715.1"/>
    </source>
</evidence>
<dbReference type="SUPFAM" id="SSF53850">
    <property type="entry name" value="Periplasmic binding protein-like II"/>
    <property type="match status" value="1"/>
</dbReference>
<proteinExistence type="predicted"/>
<keyword evidence="3" id="KW-1185">Reference proteome</keyword>
<keyword evidence="1" id="KW-0732">Signal</keyword>
<dbReference type="PANTHER" id="PTHR43649:SF11">
    <property type="entry name" value="ABC TRANSPORTER SUBSTRATE-BINDING PROTEIN YESO-RELATED"/>
    <property type="match status" value="1"/>
</dbReference>
<gene>
    <name evidence="2" type="ORF">OB236_31770</name>
</gene>
<feature type="chain" id="PRO_5045881969" evidence="1">
    <location>
        <begin position="23"/>
        <end position="437"/>
    </location>
</feature>
<accession>A0ABT2UPY0</accession>
<feature type="signal peptide" evidence="1">
    <location>
        <begin position="1"/>
        <end position="22"/>
    </location>
</feature>
<dbReference type="Gene3D" id="3.40.190.10">
    <property type="entry name" value="Periplasmic binding protein-like II"/>
    <property type="match status" value="2"/>
</dbReference>
<organism evidence="2 3">
    <name type="scientific">Paenibacillus baimaensis</name>
    <dbReference type="NCBI Taxonomy" id="2982185"/>
    <lineage>
        <taxon>Bacteria</taxon>
        <taxon>Bacillati</taxon>
        <taxon>Bacillota</taxon>
        <taxon>Bacilli</taxon>
        <taxon>Bacillales</taxon>
        <taxon>Paenibacillaceae</taxon>
        <taxon>Paenibacillus</taxon>
    </lineage>
</organism>
<dbReference type="Proteomes" id="UP001652445">
    <property type="component" value="Unassembled WGS sequence"/>
</dbReference>
<name>A0ABT2UPY0_9BACL</name>
<dbReference type="Pfam" id="PF01547">
    <property type="entry name" value="SBP_bac_1"/>
    <property type="match status" value="1"/>
</dbReference>
<evidence type="ECO:0000256" key="1">
    <source>
        <dbReference type="SAM" id="SignalP"/>
    </source>
</evidence>
<protein>
    <submittedName>
        <fullName evidence="2">Extracellular solute-binding protein</fullName>
    </submittedName>
</protein>
<evidence type="ECO:0000313" key="3">
    <source>
        <dbReference type="Proteomes" id="UP001652445"/>
    </source>
</evidence>
<dbReference type="InterPro" id="IPR050490">
    <property type="entry name" value="Bact_solute-bd_prot1"/>
</dbReference>
<dbReference type="InterPro" id="IPR006059">
    <property type="entry name" value="SBP"/>
</dbReference>
<sequence length="437" mass="48347">MKANKKTNIIVAVLAFSLILTACSKTVETTGTGTPAKDAPAAGKNADLRIMWWGPDDRHQATLKALEMYSAKNPNIKFTSEYMAFDAFWTKLPTLAASNSMTDILQMDGAYINEYAKKGLLMDLSDVDLKGLVDPRIVNNVKIDGKLYGIPLSHNGAGVAFNKAELEAAGVKLPHKDWTWDEYFTYMKEAHDKLPKGKYPFTDNTSVWDWYQFYQTSNGKGPIMQDGTKFNLDKDLWFKFQQMHEQWRADGTLPSAEATTAFKENDPKADAMVSGVMARGVTVGSVGVMETLNPGKISVVNNPVGPAGGGWAQATIFFSLSKSTKYAAEGKKFIQWFISDQEVGKTLGLTRGVPINDAIYKTLEPTLSKKDLMGKDLLGNALDKALPFYPAPQGWSDFTSLYKSEMEAVMFKKQTIEQAYDKIVAKGKETEAKLNKK</sequence>
<comment type="caution">
    <text evidence="2">The sequence shown here is derived from an EMBL/GenBank/DDBJ whole genome shotgun (WGS) entry which is preliminary data.</text>
</comment>
<dbReference type="PANTHER" id="PTHR43649">
    <property type="entry name" value="ARABINOSE-BINDING PROTEIN-RELATED"/>
    <property type="match status" value="1"/>
</dbReference>
<dbReference type="EMBL" id="JAOQIO010000107">
    <property type="protein sequence ID" value="MCU6796715.1"/>
    <property type="molecule type" value="Genomic_DNA"/>
</dbReference>
<reference evidence="2 3" key="1">
    <citation type="submission" date="2022-09" db="EMBL/GenBank/DDBJ databases">
        <authorList>
            <person name="Han X.L."/>
            <person name="Wang Q."/>
            <person name="Lu T."/>
        </authorList>
    </citation>
    <scope>NUCLEOTIDE SEQUENCE [LARGE SCALE GENOMIC DNA]</scope>
    <source>
        <strain evidence="2 3">WQ 127069</strain>
    </source>
</reference>
<dbReference type="PROSITE" id="PS51257">
    <property type="entry name" value="PROKAR_LIPOPROTEIN"/>
    <property type="match status" value="1"/>
</dbReference>
<dbReference type="RefSeq" id="WP_076232263.1">
    <property type="nucleotide sequence ID" value="NZ_JAOQIO010000107.1"/>
</dbReference>